<accession>A0A1V3TKL7</accession>
<dbReference type="Proteomes" id="UP000053300">
    <property type="component" value="Unassembled WGS sequence"/>
</dbReference>
<dbReference type="AlphaFoldDB" id="A0A0W7Z1Q9"/>
<evidence type="ECO:0008006" key="3">
    <source>
        <dbReference type="Google" id="ProtNLM"/>
    </source>
</evidence>
<evidence type="ECO:0000313" key="2">
    <source>
        <dbReference type="Proteomes" id="UP000053300"/>
    </source>
</evidence>
<gene>
    <name evidence="1" type="ORF">AS359_09315</name>
</gene>
<name>A0A0W7Z1Q9_9BURK</name>
<protein>
    <recommendedName>
        <fullName evidence="3">Histidine kinase</fullName>
    </recommendedName>
</protein>
<dbReference type="InterPro" id="IPR036890">
    <property type="entry name" value="HATPase_C_sf"/>
</dbReference>
<reference evidence="1 2" key="1">
    <citation type="submission" date="2015-12" db="EMBL/GenBank/DDBJ databases">
        <title>Complete genome sequence of a multi-drug resistant strain Acidovorax sp. 12322-1.</title>
        <authorList>
            <person name="Ming D."/>
            <person name="Wang M."/>
            <person name="Hu S."/>
            <person name="Zhou Y."/>
            <person name="Jiang T."/>
        </authorList>
    </citation>
    <scope>NUCLEOTIDE SEQUENCE [LARGE SCALE GENOMIC DNA]</scope>
    <source>
        <strain evidence="1 2">12322-1</strain>
    </source>
</reference>
<comment type="caution">
    <text evidence="1">The sequence shown here is derived from an EMBL/GenBank/DDBJ whole genome shotgun (WGS) entry which is preliminary data.</text>
</comment>
<proteinExistence type="predicted"/>
<dbReference type="EMBL" id="LPXH01000025">
    <property type="protein sequence ID" value="KUF41007.1"/>
    <property type="molecule type" value="Genomic_DNA"/>
</dbReference>
<keyword evidence="2" id="KW-1185">Reference proteome</keyword>
<sequence length="75" mass="7815">MALHPAQCDAKNSALALDHFAQALVLPCMPGAGLGLTIVQRIIDSAQGQFVLTPAPEGGLLVEIQLPVQQLDAID</sequence>
<evidence type="ECO:0000313" key="1">
    <source>
        <dbReference type="EMBL" id="KUF41007.1"/>
    </source>
</evidence>
<dbReference type="RefSeq" id="WP_054066693.1">
    <property type="nucleotide sequence ID" value="NZ_CAUCIF010000001.1"/>
</dbReference>
<accession>A0A0W7Z1Q9</accession>
<dbReference type="Gene3D" id="3.30.565.10">
    <property type="entry name" value="Histidine kinase-like ATPase, C-terminal domain"/>
    <property type="match status" value="1"/>
</dbReference>
<dbReference type="SUPFAM" id="SSF55874">
    <property type="entry name" value="ATPase domain of HSP90 chaperone/DNA topoisomerase II/histidine kinase"/>
    <property type="match status" value="1"/>
</dbReference>
<organism evidence="1 2">
    <name type="scientific">Comamonas kerstersii</name>
    <dbReference type="NCBI Taxonomy" id="225992"/>
    <lineage>
        <taxon>Bacteria</taxon>
        <taxon>Pseudomonadati</taxon>
        <taxon>Pseudomonadota</taxon>
        <taxon>Betaproteobacteria</taxon>
        <taxon>Burkholderiales</taxon>
        <taxon>Comamonadaceae</taxon>
        <taxon>Comamonas</taxon>
    </lineage>
</organism>